<protein>
    <recommendedName>
        <fullName evidence="2">EGF-like domain-containing protein</fullName>
    </recommendedName>
</protein>
<name>C3ZEW7_BRAFL</name>
<keyword evidence="1" id="KW-0732">Signal</keyword>
<organism>
    <name type="scientific">Branchiostoma floridae</name>
    <name type="common">Florida lancelet</name>
    <name type="synonym">Amphioxus</name>
    <dbReference type="NCBI Taxonomy" id="7739"/>
    <lineage>
        <taxon>Eukaryota</taxon>
        <taxon>Metazoa</taxon>
        <taxon>Chordata</taxon>
        <taxon>Cephalochordata</taxon>
        <taxon>Leptocardii</taxon>
        <taxon>Amphioxiformes</taxon>
        <taxon>Branchiostomatidae</taxon>
        <taxon>Branchiostoma</taxon>
    </lineage>
</organism>
<feature type="chain" id="PRO_5002934692" description="EGF-like domain-containing protein" evidence="1">
    <location>
        <begin position="21"/>
        <end position="139"/>
    </location>
</feature>
<sequence length="139" mass="15147">MAAFSAILFVFLLWTGLALGTVDELKNSGRFPFVMGYQLGDNDPKNLTDNRDEDYDHWVKYVHVTVNDTCCPEGKFGGQCEQNCSCPDNATCHTLNGACKCPDGRTGQFCDAHPIYSAHVTNHAGNLPLSKASTNVKDG</sequence>
<proteinExistence type="predicted"/>
<gene>
    <name evidence="3" type="ORF">BRAFLDRAFT_87243</name>
</gene>
<reference evidence="3" key="1">
    <citation type="journal article" date="2008" name="Nature">
        <title>The amphioxus genome and the evolution of the chordate karyotype.</title>
        <authorList>
            <consortium name="US DOE Joint Genome Institute (JGI-PGF)"/>
            <person name="Putnam N.H."/>
            <person name="Butts T."/>
            <person name="Ferrier D.E.K."/>
            <person name="Furlong R.F."/>
            <person name="Hellsten U."/>
            <person name="Kawashima T."/>
            <person name="Robinson-Rechavi M."/>
            <person name="Shoguchi E."/>
            <person name="Terry A."/>
            <person name="Yu J.-K."/>
            <person name="Benito-Gutierrez E.L."/>
            <person name="Dubchak I."/>
            <person name="Garcia-Fernandez J."/>
            <person name="Gibson-Brown J.J."/>
            <person name="Grigoriev I.V."/>
            <person name="Horton A.C."/>
            <person name="de Jong P.J."/>
            <person name="Jurka J."/>
            <person name="Kapitonov V.V."/>
            <person name="Kohara Y."/>
            <person name="Kuroki Y."/>
            <person name="Lindquist E."/>
            <person name="Lucas S."/>
            <person name="Osoegawa K."/>
            <person name="Pennacchio L.A."/>
            <person name="Salamov A.A."/>
            <person name="Satou Y."/>
            <person name="Sauka-Spengler T."/>
            <person name="Schmutz J."/>
            <person name="Shin-I T."/>
            <person name="Toyoda A."/>
            <person name="Bronner-Fraser M."/>
            <person name="Fujiyama A."/>
            <person name="Holland L.Z."/>
            <person name="Holland P.W.H."/>
            <person name="Satoh N."/>
            <person name="Rokhsar D.S."/>
        </authorList>
    </citation>
    <scope>NUCLEOTIDE SEQUENCE [LARGE SCALE GENOMIC DNA]</scope>
    <source>
        <strain evidence="3">S238N-H82</strain>
        <tissue evidence="3">Testes</tissue>
    </source>
</reference>
<dbReference type="PROSITE" id="PS00022">
    <property type="entry name" value="EGF_1"/>
    <property type="match status" value="1"/>
</dbReference>
<dbReference type="Gene3D" id="2.170.300.10">
    <property type="entry name" value="Tie2 ligand-binding domain superfamily"/>
    <property type="match status" value="1"/>
</dbReference>
<dbReference type="InterPro" id="IPR000742">
    <property type="entry name" value="EGF"/>
</dbReference>
<evidence type="ECO:0000256" key="1">
    <source>
        <dbReference type="SAM" id="SignalP"/>
    </source>
</evidence>
<evidence type="ECO:0000313" key="3">
    <source>
        <dbReference type="EMBL" id="EEN49273.1"/>
    </source>
</evidence>
<accession>C3ZEW7</accession>
<evidence type="ECO:0000259" key="2">
    <source>
        <dbReference type="PROSITE" id="PS00022"/>
    </source>
</evidence>
<dbReference type="AlphaFoldDB" id="C3ZEW7"/>
<feature type="signal peptide" evidence="1">
    <location>
        <begin position="1"/>
        <end position="20"/>
    </location>
</feature>
<feature type="domain" description="EGF-like" evidence="2">
    <location>
        <begin position="99"/>
        <end position="110"/>
    </location>
</feature>
<dbReference type="InParanoid" id="C3ZEW7"/>
<dbReference type="EMBL" id="GG666612">
    <property type="protein sequence ID" value="EEN49273.1"/>
    <property type="molecule type" value="Genomic_DNA"/>
</dbReference>